<organism evidence="1 2">
    <name type="scientific">Schizothecium vesticola</name>
    <dbReference type="NCBI Taxonomy" id="314040"/>
    <lineage>
        <taxon>Eukaryota</taxon>
        <taxon>Fungi</taxon>
        <taxon>Dikarya</taxon>
        <taxon>Ascomycota</taxon>
        <taxon>Pezizomycotina</taxon>
        <taxon>Sordariomycetes</taxon>
        <taxon>Sordariomycetidae</taxon>
        <taxon>Sordariales</taxon>
        <taxon>Schizotheciaceae</taxon>
        <taxon>Schizothecium</taxon>
    </lineage>
</organism>
<evidence type="ECO:0000313" key="2">
    <source>
        <dbReference type="Proteomes" id="UP001172155"/>
    </source>
</evidence>
<dbReference type="EMBL" id="JAUKUD010000002">
    <property type="protein sequence ID" value="KAK0750761.1"/>
    <property type="molecule type" value="Genomic_DNA"/>
</dbReference>
<dbReference type="PANTHER" id="PTHR34144">
    <property type="entry name" value="CHROMOSOME 8, WHOLE GENOME SHOTGUN SEQUENCE"/>
    <property type="match status" value="1"/>
</dbReference>
<accession>A0AA40F466</accession>
<sequence length="375" mass="41358">MSPPLRPVQILSPTNLTIYIDSILDPSSTAVPRLQCPPTNLTRYASLAIPPSSASLDSQPIQYFIALDLRNCLPVLPRLLSSILSAIHHLNPPSCFLSIIEGNSPDGTADVLAALRPHLTRLSIRHNITTHHPLNPLGHSSDRFSSLATLRNLALAPLASLPTTPTTTILFVNDVAACPDDLLELLLQRVRHDAHLACAMDWIGADPRVFYDSYIARAINGDLFFEVPPETTSWARATELFWNEPVARARLERGVPFQVFACWNGAVALAAEPVVKGGVMFRGTGKGECHAGEPQTFCKDLWFGGWGRVMVVPSVNLEYEDARAEGVKREKGFVEDWVAKGDEGDRIEWKGPPDLVKCMPTFNRQSWEAWNQSLV</sequence>
<comment type="caution">
    <text evidence="1">The sequence shown here is derived from an EMBL/GenBank/DDBJ whole genome shotgun (WGS) entry which is preliminary data.</text>
</comment>
<gene>
    <name evidence="1" type="ORF">B0T18DRAFT_435381</name>
</gene>
<reference evidence="1" key="1">
    <citation type="submission" date="2023-06" db="EMBL/GenBank/DDBJ databases">
        <title>Genome-scale phylogeny and comparative genomics of the fungal order Sordariales.</title>
        <authorList>
            <consortium name="Lawrence Berkeley National Laboratory"/>
            <person name="Hensen N."/>
            <person name="Bonometti L."/>
            <person name="Westerberg I."/>
            <person name="Brannstrom I.O."/>
            <person name="Guillou S."/>
            <person name="Cros-Aarteil S."/>
            <person name="Calhoun S."/>
            <person name="Haridas S."/>
            <person name="Kuo A."/>
            <person name="Mondo S."/>
            <person name="Pangilinan J."/>
            <person name="Riley R."/>
            <person name="LaButti K."/>
            <person name="Andreopoulos B."/>
            <person name="Lipzen A."/>
            <person name="Chen C."/>
            <person name="Yanf M."/>
            <person name="Daum C."/>
            <person name="Ng V."/>
            <person name="Clum A."/>
            <person name="Steindorff A."/>
            <person name="Ohm R."/>
            <person name="Martin F."/>
            <person name="Silar P."/>
            <person name="Natvig D."/>
            <person name="Lalanne C."/>
            <person name="Gautier V."/>
            <person name="Ament-velasquez S.L."/>
            <person name="Kruys A."/>
            <person name="Hutchinson M.I."/>
            <person name="Powell A.J."/>
            <person name="Barry K."/>
            <person name="Miller A.N."/>
            <person name="Grigoriev I.V."/>
            <person name="Debuchy R."/>
            <person name="Gladieux P."/>
            <person name="Thoren M.H."/>
            <person name="Johannesson H."/>
        </authorList>
    </citation>
    <scope>NUCLEOTIDE SEQUENCE</scope>
    <source>
        <strain evidence="1">SMH3187-1</strain>
    </source>
</reference>
<dbReference type="PANTHER" id="PTHR34144:SF5">
    <property type="entry name" value="ALPHA-1,3-MANNOSYLTRANSFERASE CMT1"/>
    <property type="match status" value="1"/>
</dbReference>
<name>A0AA40F466_9PEZI</name>
<dbReference type="Proteomes" id="UP001172155">
    <property type="component" value="Unassembled WGS sequence"/>
</dbReference>
<dbReference type="Pfam" id="PF11735">
    <property type="entry name" value="CAP59_mtransfer"/>
    <property type="match status" value="1"/>
</dbReference>
<evidence type="ECO:0000313" key="1">
    <source>
        <dbReference type="EMBL" id="KAK0750761.1"/>
    </source>
</evidence>
<dbReference type="InterPro" id="IPR021047">
    <property type="entry name" value="Mannosyltransferase_CMT1"/>
</dbReference>
<keyword evidence="2" id="KW-1185">Reference proteome</keyword>
<dbReference type="AlphaFoldDB" id="A0AA40F466"/>
<proteinExistence type="predicted"/>
<protein>
    <submittedName>
        <fullName evidence="1">Glycosyltransferase family 69 protein</fullName>
    </submittedName>
</protein>